<gene>
    <name evidence="1" type="ORF">BI344_16465</name>
</gene>
<name>A0ABX3CC27_9NEIS</name>
<dbReference type="Proteomes" id="UP000180280">
    <property type="component" value="Unassembled WGS sequence"/>
</dbReference>
<keyword evidence="2" id="KW-1185">Reference proteome</keyword>
<proteinExistence type="predicted"/>
<evidence type="ECO:0000313" key="2">
    <source>
        <dbReference type="Proteomes" id="UP000180280"/>
    </source>
</evidence>
<dbReference type="EMBL" id="MKCT01000024">
    <property type="protein sequence ID" value="OHX19840.1"/>
    <property type="molecule type" value="Genomic_DNA"/>
</dbReference>
<evidence type="ECO:0000313" key="1">
    <source>
        <dbReference type="EMBL" id="OHX19840.1"/>
    </source>
</evidence>
<protein>
    <submittedName>
        <fullName evidence="1">Uncharacterized protein</fullName>
    </submittedName>
</protein>
<organism evidence="1 2">
    <name type="scientific">Chromobacterium sphagni</name>
    <dbReference type="NCBI Taxonomy" id="1903179"/>
    <lineage>
        <taxon>Bacteria</taxon>
        <taxon>Pseudomonadati</taxon>
        <taxon>Pseudomonadota</taxon>
        <taxon>Betaproteobacteria</taxon>
        <taxon>Neisseriales</taxon>
        <taxon>Chromobacteriaceae</taxon>
        <taxon>Chromobacterium</taxon>
    </lineage>
</organism>
<reference evidence="1 2" key="1">
    <citation type="submission" date="2016-09" db="EMBL/GenBank/DDBJ databases">
        <title>Chromobacterium muskegensis sp. nov., an insecticidal bacterium isolated from Sphagnum bogs.</title>
        <authorList>
            <person name="Sparks M.E."/>
            <person name="Blackburn M.B."/>
            <person name="Gundersen-Rindal D.E."/>
            <person name="Mitchell A."/>
            <person name="Farrar R."/>
            <person name="Kuhar D."/>
        </authorList>
    </citation>
    <scope>NUCLEOTIDE SEQUENCE [LARGE SCALE GENOMIC DNA]</scope>
    <source>
        <strain evidence="1 2">14B-1</strain>
    </source>
</reference>
<accession>A0ABX3CC27</accession>
<comment type="caution">
    <text evidence="1">The sequence shown here is derived from an EMBL/GenBank/DDBJ whole genome shotgun (WGS) entry which is preliminary data.</text>
</comment>
<sequence>MSTFAKHMEVGVTREMVPQAQYDHNESSSYDGAAGHEMSYLDTYEPGDNEFESLLDQFYSDNLLDIGRNASEVEDELCGQQDNFMELDFDD</sequence>
<dbReference type="RefSeq" id="WP_071113209.1">
    <property type="nucleotide sequence ID" value="NZ_MKCT01000024.1"/>
</dbReference>